<keyword evidence="3" id="KW-0067">ATP-binding</keyword>
<gene>
    <name evidence="3" type="ORF">BCAL_1584</name>
</gene>
<sequence>MRLWAVLSEAWRNVGAGTTHALVMAIAVLLAGGLLGGYEAVSVETLESQAVTRIRAYADVKTVVGAPVDGAACDALAAPASSSASSSGLPSVSGAMRQGPQVTPLATPGRDVSSYEATPGMIRLITATDHTRRADASGVWVSTAMARDFGLTTGSPLPTDKGATHVAGVFDWPNDGRDTRFAYAIVTPVSPSDGTFEECWAKQWPADSVLDTLLLSVARVPDVAGASPGSAGVTALNKGFDSHYDAQASHANRPTRSMPYAGLAIGLLMGVIAVRRRRLEYAGALHSGQSKGAQLFGVGVETLVWSGAGTIVSISLIGAYCARMVTSDPLAVFQTAIRTPIALLAGALVAALLTALTIRESQLFHYFKTR</sequence>
<keyword evidence="2" id="KW-0472">Membrane</keyword>
<proteinExistence type="predicted"/>
<evidence type="ECO:0000313" key="3">
    <source>
        <dbReference type="EMBL" id="KFI54193.1"/>
    </source>
</evidence>
<dbReference type="STRING" id="1437609.BCAL_1584"/>
<reference evidence="3 4" key="1">
    <citation type="submission" date="2014-03" db="EMBL/GenBank/DDBJ databases">
        <title>Genomics of Bifidobacteria.</title>
        <authorList>
            <person name="Ventura M."/>
            <person name="Milani C."/>
            <person name="Lugli G.A."/>
        </authorList>
    </citation>
    <scope>NUCLEOTIDE SEQUENCE [LARGE SCALE GENOMIC DNA]</scope>
    <source>
        <strain evidence="3 4">DSM 23973</strain>
    </source>
</reference>
<dbReference type="Proteomes" id="UP000029072">
    <property type="component" value="Unassembled WGS sequence"/>
</dbReference>
<feature type="transmembrane region" description="Helical" evidence="2">
    <location>
        <begin position="257"/>
        <end position="274"/>
    </location>
</feature>
<name>A0A087A5Z3_9BIFI</name>
<dbReference type="RefSeq" id="WP_043166752.1">
    <property type="nucleotide sequence ID" value="NZ_JDUV01000016.1"/>
</dbReference>
<keyword evidence="2" id="KW-1133">Transmembrane helix</keyword>
<evidence type="ECO:0000256" key="1">
    <source>
        <dbReference type="SAM" id="MobiDB-lite"/>
    </source>
</evidence>
<feature type="transmembrane region" description="Helical" evidence="2">
    <location>
        <begin position="340"/>
        <end position="358"/>
    </location>
</feature>
<dbReference type="EMBL" id="JGYS01000009">
    <property type="protein sequence ID" value="KFI54193.1"/>
    <property type="molecule type" value="Genomic_DNA"/>
</dbReference>
<dbReference type="eggNOG" id="ENOG50340R4">
    <property type="taxonomic scope" value="Bacteria"/>
</dbReference>
<protein>
    <submittedName>
        <fullName evidence="3">ABC transporter ATP-binding protein</fullName>
    </submittedName>
</protein>
<keyword evidence="2" id="KW-0812">Transmembrane</keyword>
<comment type="caution">
    <text evidence="3">The sequence shown here is derived from an EMBL/GenBank/DDBJ whole genome shotgun (WGS) entry which is preliminary data.</text>
</comment>
<organism evidence="3 4">
    <name type="scientific">Bifidobacterium callitrichos DSM 23973</name>
    <dbReference type="NCBI Taxonomy" id="1437609"/>
    <lineage>
        <taxon>Bacteria</taxon>
        <taxon>Bacillati</taxon>
        <taxon>Actinomycetota</taxon>
        <taxon>Actinomycetes</taxon>
        <taxon>Bifidobacteriales</taxon>
        <taxon>Bifidobacteriaceae</taxon>
        <taxon>Bifidobacterium</taxon>
    </lineage>
</organism>
<dbReference type="GO" id="GO:0005524">
    <property type="term" value="F:ATP binding"/>
    <property type="evidence" value="ECO:0007669"/>
    <property type="project" value="UniProtKB-KW"/>
</dbReference>
<feature type="transmembrane region" description="Helical" evidence="2">
    <location>
        <begin position="21"/>
        <end position="38"/>
    </location>
</feature>
<feature type="compositionally biased region" description="Low complexity" evidence="1">
    <location>
        <begin position="81"/>
        <end position="95"/>
    </location>
</feature>
<evidence type="ECO:0000313" key="4">
    <source>
        <dbReference type="Proteomes" id="UP000029072"/>
    </source>
</evidence>
<dbReference type="AlphaFoldDB" id="A0A087A5Z3"/>
<accession>A0A087A5Z3</accession>
<keyword evidence="3" id="KW-0547">Nucleotide-binding</keyword>
<feature type="transmembrane region" description="Helical" evidence="2">
    <location>
        <begin position="295"/>
        <end position="320"/>
    </location>
</feature>
<dbReference type="OrthoDB" id="3716589at2"/>
<evidence type="ECO:0000256" key="2">
    <source>
        <dbReference type="SAM" id="Phobius"/>
    </source>
</evidence>
<feature type="region of interest" description="Disordered" evidence="1">
    <location>
        <begin position="81"/>
        <end position="114"/>
    </location>
</feature>